<reference evidence="3 4" key="1">
    <citation type="submission" date="2017-09" db="EMBL/GenBank/DDBJ databases">
        <title>Depth-based differentiation of microbial function through sediment-hosted aquifers and enrichment of novel symbionts in the deep terrestrial subsurface.</title>
        <authorList>
            <person name="Probst A.J."/>
            <person name="Ladd B."/>
            <person name="Jarett J.K."/>
            <person name="Geller-Mcgrath D.E."/>
            <person name="Sieber C.M."/>
            <person name="Emerson J.B."/>
            <person name="Anantharaman K."/>
            <person name="Thomas B.C."/>
            <person name="Malmstrom R."/>
            <person name="Stieglmeier M."/>
            <person name="Klingl A."/>
            <person name="Woyke T."/>
            <person name="Ryan C.M."/>
            <person name="Banfield J.F."/>
        </authorList>
    </citation>
    <scope>NUCLEOTIDE SEQUENCE [LARGE SCALE GENOMIC DNA]</scope>
    <source>
        <strain evidence="3">CG22_combo_CG10-13_8_21_14_all_39_10</strain>
    </source>
</reference>
<keyword evidence="2" id="KW-0812">Transmembrane</keyword>
<evidence type="ECO:0000313" key="4">
    <source>
        <dbReference type="Proteomes" id="UP000229847"/>
    </source>
</evidence>
<evidence type="ECO:0000256" key="1">
    <source>
        <dbReference type="SAM" id="MobiDB-lite"/>
    </source>
</evidence>
<feature type="transmembrane region" description="Helical" evidence="2">
    <location>
        <begin position="30"/>
        <end position="48"/>
    </location>
</feature>
<dbReference type="EMBL" id="PCSW01000034">
    <property type="protein sequence ID" value="PIP57805.1"/>
    <property type="molecule type" value="Genomic_DNA"/>
</dbReference>
<protein>
    <submittedName>
        <fullName evidence="3">Uncharacterized protein</fullName>
    </submittedName>
</protein>
<evidence type="ECO:0000313" key="3">
    <source>
        <dbReference type="EMBL" id="PIP57805.1"/>
    </source>
</evidence>
<feature type="non-terminal residue" evidence="3">
    <location>
        <position position="114"/>
    </location>
</feature>
<evidence type="ECO:0000256" key="2">
    <source>
        <dbReference type="SAM" id="Phobius"/>
    </source>
</evidence>
<name>A0A2H0BJE7_9BACT</name>
<feature type="region of interest" description="Disordered" evidence="1">
    <location>
        <begin position="92"/>
        <end position="114"/>
    </location>
</feature>
<sequence length="114" mass="12085">MLALTYSRSSYLAGIVFLSLVTFVSKSKRLASMIVSALAVSALVFVVAPKPGGEGMDLLRTSTIESRISHEKEVVADANILQVLAGKGMFASDSPKNSSSDLPNHAKQPNSIFT</sequence>
<keyword evidence="2" id="KW-0472">Membrane</keyword>
<comment type="caution">
    <text evidence="3">The sequence shown here is derived from an EMBL/GenBank/DDBJ whole genome shotgun (WGS) entry which is preliminary data.</text>
</comment>
<feature type="transmembrane region" description="Helical" evidence="2">
    <location>
        <begin position="6"/>
        <end position="23"/>
    </location>
</feature>
<dbReference type="AlphaFoldDB" id="A0A2H0BJE7"/>
<proteinExistence type="predicted"/>
<accession>A0A2H0BJE7</accession>
<feature type="compositionally biased region" description="Polar residues" evidence="1">
    <location>
        <begin position="94"/>
        <end position="114"/>
    </location>
</feature>
<organism evidence="3 4">
    <name type="scientific">Candidatus Woesebacteria bacterium CG22_combo_CG10-13_8_21_14_all_39_10</name>
    <dbReference type="NCBI Taxonomy" id="1975059"/>
    <lineage>
        <taxon>Bacteria</taxon>
        <taxon>Candidatus Woeseibacteriota</taxon>
    </lineage>
</organism>
<gene>
    <name evidence="3" type="ORF">COX03_01100</name>
</gene>
<feature type="non-terminal residue" evidence="3">
    <location>
        <position position="1"/>
    </location>
</feature>
<dbReference type="Proteomes" id="UP000229847">
    <property type="component" value="Unassembled WGS sequence"/>
</dbReference>
<keyword evidence="2" id="KW-1133">Transmembrane helix</keyword>